<accession>A0A2U1AFN3</accession>
<name>A0A2U1AFN3_9BACT</name>
<protein>
    <submittedName>
        <fullName evidence="2">Lysophospholipase L1-like esterase</fullName>
    </submittedName>
</protein>
<sequence length="399" mass="45296">MIQCRQNVCVDFINAGVSGGNLAGALSRLDWDVIACHPDRVIICFGLNDVFRELYDTLAPDAAKRAERELHLREFSDRLALAVQRLRDAGIPVVVMSSFPFDEYHPLTEAGKELICCNTQGLARLNELARTFSEKESLPFIDIFTPMTQYYRQFSNFQICSDRVHPRRFGYLLAAAAIYDAIYDTEENILSLASGKTPESLHGGKVEALSFTNRFCRFFWTPDLLPFDRSSYFETADKIVDLSAPLSRMNWAIDGLDAEPYSLKMNGIPCGIIHGTMLKNTMDIAPSAIPLQAQSAHIAALLAEENRQDLGLRRLAQCDLIVSERGGNPTAENDTRKILDDYIHIECAKSQYQSYYAAVIEDYWQKRPFRNLFLENRARVRSALEKIRLEPVFVELERM</sequence>
<dbReference type="SUPFAM" id="SSF52266">
    <property type="entry name" value="SGNH hydrolase"/>
    <property type="match status" value="1"/>
</dbReference>
<evidence type="ECO:0000259" key="1">
    <source>
        <dbReference type="Pfam" id="PF13472"/>
    </source>
</evidence>
<dbReference type="PANTHER" id="PTHR30383">
    <property type="entry name" value="THIOESTERASE 1/PROTEASE 1/LYSOPHOSPHOLIPASE L1"/>
    <property type="match status" value="1"/>
</dbReference>
<dbReference type="InterPro" id="IPR013830">
    <property type="entry name" value="SGNH_hydro"/>
</dbReference>
<dbReference type="Pfam" id="PF13472">
    <property type="entry name" value="Lipase_GDSL_2"/>
    <property type="match status" value="1"/>
</dbReference>
<gene>
    <name evidence="2" type="ORF">C8D82_14213</name>
</gene>
<comment type="caution">
    <text evidence="2">The sequence shown here is derived from an EMBL/GenBank/DDBJ whole genome shotgun (WGS) entry which is preliminary data.</text>
</comment>
<proteinExistence type="predicted"/>
<dbReference type="PANTHER" id="PTHR30383:SF5">
    <property type="entry name" value="SGNH HYDROLASE-TYPE ESTERASE DOMAIN-CONTAINING PROTEIN"/>
    <property type="match status" value="1"/>
</dbReference>
<dbReference type="AlphaFoldDB" id="A0A2U1AFN3"/>
<dbReference type="Gene3D" id="3.40.50.1110">
    <property type="entry name" value="SGNH hydrolase"/>
    <property type="match status" value="1"/>
</dbReference>
<dbReference type="InterPro" id="IPR036514">
    <property type="entry name" value="SGNH_hydro_sf"/>
</dbReference>
<evidence type="ECO:0000313" key="3">
    <source>
        <dbReference type="Proteomes" id="UP000245959"/>
    </source>
</evidence>
<dbReference type="InterPro" id="IPR051532">
    <property type="entry name" value="Ester_Hydrolysis_Enzymes"/>
</dbReference>
<evidence type="ECO:0000313" key="2">
    <source>
        <dbReference type="EMBL" id="PVY35186.1"/>
    </source>
</evidence>
<organism evidence="2 3">
    <name type="scientific">Victivallis vadensis</name>
    <dbReference type="NCBI Taxonomy" id="172901"/>
    <lineage>
        <taxon>Bacteria</taxon>
        <taxon>Pseudomonadati</taxon>
        <taxon>Lentisphaerota</taxon>
        <taxon>Lentisphaeria</taxon>
        <taxon>Victivallales</taxon>
        <taxon>Victivallaceae</taxon>
        <taxon>Victivallis</taxon>
    </lineage>
</organism>
<dbReference type="EMBL" id="QEKH01000042">
    <property type="protein sequence ID" value="PVY35186.1"/>
    <property type="molecule type" value="Genomic_DNA"/>
</dbReference>
<feature type="domain" description="SGNH hydrolase-type esterase" evidence="1">
    <location>
        <begin position="10"/>
        <end position="171"/>
    </location>
</feature>
<dbReference type="Proteomes" id="UP000245959">
    <property type="component" value="Unassembled WGS sequence"/>
</dbReference>
<keyword evidence="3" id="KW-1185">Reference proteome</keyword>
<dbReference type="GO" id="GO:0004622">
    <property type="term" value="F:phosphatidylcholine lysophospholipase activity"/>
    <property type="evidence" value="ECO:0007669"/>
    <property type="project" value="TreeGrafter"/>
</dbReference>
<reference evidence="2 3" key="1">
    <citation type="submission" date="2018-04" db="EMBL/GenBank/DDBJ databases">
        <title>Genomic Encyclopedia of Type Strains, Phase IV (KMG-IV): sequencing the most valuable type-strain genomes for metagenomic binning, comparative biology and taxonomic classification.</title>
        <authorList>
            <person name="Goeker M."/>
        </authorList>
    </citation>
    <scope>NUCLEOTIDE SEQUENCE [LARGE SCALE GENOMIC DNA]</scope>
    <source>
        <strain evidence="2 3">DSM 14823</strain>
    </source>
</reference>